<feature type="domain" description="DNA endonuclease activator Ctp1 C-terminal" evidence="5">
    <location>
        <begin position="365"/>
        <end position="396"/>
    </location>
</feature>
<evidence type="ECO:0000256" key="3">
    <source>
        <dbReference type="ARBA" id="ARBA00023242"/>
    </source>
</evidence>
<evidence type="ECO:0000313" key="7">
    <source>
        <dbReference type="Proteomes" id="UP000038830"/>
    </source>
</evidence>
<sequence>MDPIIQDVEDIVNDTAQDFILRLNKDLHKVLKERLTSHTSSKESIESIRKTYDAKLKLCNLRIRNLESELQTVLMRNKQLELESHDLRRKLERQPLRDKTGEENHQKNQSVCNLMYMQPCESLKSSSRPKVYSHTFPENNSDCDLIPTQFTLAEDDAFHVSNTRFMDPQDQHANEHSFHSRRGSITLSDRYDMKLKHERSDSVELVDDHFDVSYSQVPSSPIQLKAELKYEEEIKDSYEDSQDDPLLSLSKANTDTRRLTNAITDTQLLPHLTTTYKKRKEDINMDLTQNPFKKRDWILEDFKVNPAMNDNVPYAYHVVVRGAKRRCIHGTTCQDCDNFYRSMGDIKTANVGPKWNDNNDALPFEVVKMVSRHRDLWDKVDSPPGFGQFDFPSTQERIKNKEEARVMKKRMAYERLYSALHDKRWLFKNEELNKCVNDARYTLDQGVFLKYLAHEEKE</sequence>
<dbReference type="GO" id="GO:0006281">
    <property type="term" value="P:DNA repair"/>
    <property type="evidence" value="ECO:0007669"/>
    <property type="project" value="InterPro"/>
</dbReference>
<reference evidence="7" key="1">
    <citation type="journal article" date="2015" name="J. Biotechnol.">
        <title>The structure of the Cyberlindnera jadinii genome and its relation to Candida utilis analyzed by the occurrence of single nucleotide polymorphisms.</title>
        <authorList>
            <person name="Rupp O."/>
            <person name="Brinkrolf K."/>
            <person name="Buerth C."/>
            <person name="Kunigo M."/>
            <person name="Schneider J."/>
            <person name="Jaenicke S."/>
            <person name="Goesmann A."/>
            <person name="Puehler A."/>
            <person name="Jaeger K.-E."/>
            <person name="Ernst J.F."/>
        </authorList>
    </citation>
    <scope>NUCLEOTIDE SEQUENCE [LARGE SCALE GENOMIC DNA]</scope>
    <source>
        <strain evidence="7">ATCC 18201 / CBS 1600 / BCRC 20928 / JCM 3617 / NBRC 0987 / NRRL Y-1542</strain>
    </source>
</reference>
<dbReference type="AlphaFoldDB" id="A0A0H5C3A4"/>
<feature type="domain" description="DNA endonuclease activator Ctp1 C-terminal" evidence="5">
    <location>
        <begin position="315"/>
        <end position="350"/>
    </location>
</feature>
<dbReference type="GO" id="GO:0005634">
    <property type="term" value="C:nucleus"/>
    <property type="evidence" value="ECO:0007669"/>
    <property type="project" value="UniProtKB-SubCell"/>
</dbReference>
<keyword evidence="4" id="KW-0175">Coiled coil</keyword>
<organism evidence="6 7">
    <name type="scientific">Cyberlindnera jadinii (strain ATCC 18201 / CBS 1600 / BCRC 20928 / JCM 3617 / NBRC 0987 / NRRL Y-1542)</name>
    <name type="common">Torula yeast</name>
    <name type="synonym">Candida utilis</name>
    <dbReference type="NCBI Taxonomy" id="983966"/>
    <lineage>
        <taxon>Eukaryota</taxon>
        <taxon>Fungi</taxon>
        <taxon>Dikarya</taxon>
        <taxon>Ascomycota</taxon>
        <taxon>Saccharomycotina</taxon>
        <taxon>Saccharomycetes</taxon>
        <taxon>Phaffomycetales</taxon>
        <taxon>Phaffomycetaceae</taxon>
        <taxon>Cyberlindnera</taxon>
    </lineage>
</organism>
<dbReference type="Pfam" id="PF08573">
    <property type="entry name" value="SAE2"/>
    <property type="match status" value="2"/>
</dbReference>
<comment type="subcellular location">
    <subcellularLocation>
        <location evidence="1">Nucleus</location>
    </subcellularLocation>
</comment>
<dbReference type="EMBL" id="CDQK01000003">
    <property type="protein sequence ID" value="CEP22348.1"/>
    <property type="molecule type" value="Genomic_DNA"/>
</dbReference>
<feature type="coiled-coil region" evidence="4">
    <location>
        <begin position="63"/>
        <end position="90"/>
    </location>
</feature>
<evidence type="ECO:0000259" key="5">
    <source>
        <dbReference type="Pfam" id="PF08573"/>
    </source>
</evidence>
<name>A0A0H5C3A4_CYBJN</name>
<gene>
    <name evidence="6" type="ORF">BN1211_2703</name>
</gene>
<evidence type="ECO:0000256" key="4">
    <source>
        <dbReference type="SAM" id="Coils"/>
    </source>
</evidence>
<proteinExistence type="predicted"/>
<keyword evidence="2" id="KW-0227">DNA damage</keyword>
<keyword evidence="3" id="KW-0539">Nucleus</keyword>
<protein>
    <recommendedName>
        <fullName evidence="5">DNA endonuclease activator Ctp1 C-terminal domain-containing protein</fullName>
    </recommendedName>
</protein>
<evidence type="ECO:0000256" key="2">
    <source>
        <dbReference type="ARBA" id="ARBA00022763"/>
    </source>
</evidence>
<evidence type="ECO:0000313" key="6">
    <source>
        <dbReference type="EMBL" id="CEP22348.1"/>
    </source>
</evidence>
<dbReference type="InterPro" id="IPR013882">
    <property type="entry name" value="Ctp1_C"/>
</dbReference>
<evidence type="ECO:0000256" key="1">
    <source>
        <dbReference type="ARBA" id="ARBA00004123"/>
    </source>
</evidence>
<dbReference type="Proteomes" id="UP000038830">
    <property type="component" value="Unassembled WGS sequence"/>
</dbReference>
<accession>A0A0H5C3A4</accession>